<name>A0A660CPB7_9PSEU</name>
<dbReference type="AlphaFoldDB" id="A0A660CPB7"/>
<organism evidence="2 3">
    <name type="scientific">Prauserella rugosa</name>
    <dbReference type="NCBI Taxonomy" id="43354"/>
    <lineage>
        <taxon>Bacteria</taxon>
        <taxon>Bacillati</taxon>
        <taxon>Actinomycetota</taxon>
        <taxon>Actinomycetes</taxon>
        <taxon>Pseudonocardiales</taxon>
        <taxon>Pseudonocardiaceae</taxon>
        <taxon>Prauserella</taxon>
    </lineage>
</organism>
<sequence length="126" mass="13338">MNDNSEPKGEFVSPDSSTAHSRAISVDDTGVRRQLADGTEERVDWDDLAAVVVRVIPEGLSDEDVFLMLAAADGTGTAVPSGDPAADALIERLQTLPGFDHETFVEAMTTDADQAYVVWKAGEGSA</sequence>
<keyword evidence="3" id="KW-1185">Reference proteome</keyword>
<dbReference type="Proteomes" id="UP000317303">
    <property type="component" value="Unassembled WGS sequence"/>
</dbReference>
<comment type="caution">
    <text evidence="2">The sequence shown here is derived from an EMBL/GenBank/DDBJ whole genome shotgun (WGS) entry which is preliminary data.</text>
</comment>
<feature type="region of interest" description="Disordered" evidence="1">
    <location>
        <begin position="1"/>
        <end position="25"/>
    </location>
</feature>
<proteinExistence type="predicted"/>
<evidence type="ECO:0000313" key="2">
    <source>
        <dbReference type="EMBL" id="TWH22985.1"/>
    </source>
</evidence>
<accession>A0A660CPB7</accession>
<evidence type="ECO:0000313" key="3">
    <source>
        <dbReference type="Proteomes" id="UP000317303"/>
    </source>
</evidence>
<reference evidence="2 3" key="1">
    <citation type="submission" date="2019-07" db="EMBL/GenBank/DDBJ databases">
        <title>R&amp;d 2014.</title>
        <authorList>
            <person name="Klenk H.-P."/>
        </authorList>
    </citation>
    <scope>NUCLEOTIDE SEQUENCE [LARGE SCALE GENOMIC DNA]</scope>
    <source>
        <strain evidence="2 3">DSM 43194</strain>
    </source>
</reference>
<dbReference type="EMBL" id="VLJV01000001">
    <property type="protein sequence ID" value="TWH22985.1"/>
    <property type="molecule type" value="Genomic_DNA"/>
</dbReference>
<gene>
    <name evidence="2" type="ORF">JD82_04877</name>
</gene>
<protein>
    <submittedName>
        <fullName evidence="2">Uncharacterized protein</fullName>
    </submittedName>
</protein>
<evidence type="ECO:0000256" key="1">
    <source>
        <dbReference type="SAM" id="MobiDB-lite"/>
    </source>
</evidence>